<dbReference type="InterPro" id="IPR025736">
    <property type="entry name" value="PucR_C-HTH_dom"/>
</dbReference>
<dbReference type="InterPro" id="IPR025751">
    <property type="entry name" value="RsbRD_N_dom"/>
</dbReference>
<name>A0ABU6FDK6_9ACTN</name>
<evidence type="ECO:0000313" key="4">
    <source>
        <dbReference type="Proteomes" id="UP001354931"/>
    </source>
</evidence>
<dbReference type="Pfam" id="PF13556">
    <property type="entry name" value="HTH_30"/>
    <property type="match status" value="1"/>
</dbReference>
<reference evidence="3 4" key="1">
    <citation type="submission" date="2022-10" db="EMBL/GenBank/DDBJ databases">
        <authorList>
            <person name="Xie J."/>
            <person name="Shen N."/>
        </authorList>
    </citation>
    <scope>NUCLEOTIDE SEQUENCE [LARGE SCALE GENOMIC DNA]</scope>
    <source>
        <strain evidence="3 4">YIM65594</strain>
    </source>
</reference>
<feature type="domain" description="RsbT co-antagonist protein RsbRD N-terminal" evidence="2">
    <location>
        <begin position="28"/>
        <end position="166"/>
    </location>
</feature>
<keyword evidence="4" id="KW-1185">Reference proteome</keyword>
<dbReference type="RefSeq" id="WP_326019910.1">
    <property type="nucleotide sequence ID" value="NZ_JAOZYC010000137.1"/>
</dbReference>
<protein>
    <submittedName>
        <fullName evidence="3">Helix-turn-helix domain-containing protein</fullName>
    </submittedName>
</protein>
<dbReference type="Gene3D" id="1.10.10.2840">
    <property type="entry name" value="PucR C-terminal helix-turn-helix domain"/>
    <property type="match status" value="1"/>
</dbReference>
<accession>A0ABU6FDK6</accession>
<evidence type="ECO:0000259" key="2">
    <source>
        <dbReference type="Pfam" id="PF14361"/>
    </source>
</evidence>
<comment type="caution">
    <text evidence="3">The sequence shown here is derived from an EMBL/GenBank/DDBJ whole genome shotgun (WGS) entry which is preliminary data.</text>
</comment>
<dbReference type="PANTHER" id="PTHR33744">
    <property type="entry name" value="CARBOHYDRATE DIACID REGULATOR"/>
    <property type="match status" value="1"/>
</dbReference>
<dbReference type="EMBL" id="JAOZYC010000137">
    <property type="protein sequence ID" value="MEB8340921.1"/>
    <property type="molecule type" value="Genomic_DNA"/>
</dbReference>
<feature type="domain" description="PucR C-terminal helix-turn-helix" evidence="1">
    <location>
        <begin position="352"/>
        <end position="409"/>
    </location>
</feature>
<evidence type="ECO:0000259" key="1">
    <source>
        <dbReference type="Pfam" id="PF13556"/>
    </source>
</evidence>
<sequence length="417" mass="44915">MIGDAAPPLPLSFDGVPLHQRLSDALPPLTGRVLDRLVDQVPVYDTMPREQLRGEIQGVVEQCIASFAAMLRTGRLPSEGRFLALRQSAAKRAEEGVPVEAVLRAYHIGAQECLQQMLRHATADDLDHVRAATGLVLEFLERMTVTVVAGYTAERQAVLGEEQSARQDLLTALVEGTDVLGAAARWGLDVPDCYLVLDLSIGAHPDEALDGVSPVIAGKRKLRRLRVELDRHVEGTVLSALSGDGGLALIPCRAASDRVTHQDWARLAGAVSHMCRVAGVDIMAGAAAAAPADVPAAVTLAREVRRVAAASERPPGLYLLPDVLLEYQLMRPGPARDELAHLIRPLTERPELLATVRGYLRCGLSRRRTAHELCVHPNTVDYRLRRAAEITGLDVTSGPDALRVRAAISALDATEAP</sequence>
<dbReference type="PANTHER" id="PTHR33744:SF7">
    <property type="entry name" value="PUCR FAMILY TRANSCRIPTIONAL REGULATOR"/>
    <property type="match status" value="1"/>
</dbReference>
<dbReference type="Proteomes" id="UP001354931">
    <property type="component" value="Unassembled WGS sequence"/>
</dbReference>
<gene>
    <name evidence="3" type="ORF">OKJ99_25805</name>
</gene>
<dbReference type="Pfam" id="PF14361">
    <property type="entry name" value="RsbRD_N"/>
    <property type="match status" value="1"/>
</dbReference>
<evidence type="ECO:0000313" key="3">
    <source>
        <dbReference type="EMBL" id="MEB8340921.1"/>
    </source>
</evidence>
<dbReference type="InterPro" id="IPR051448">
    <property type="entry name" value="CdaR-like_regulators"/>
</dbReference>
<proteinExistence type="predicted"/>
<organism evidence="3 4">
    <name type="scientific">Streptomyces endophyticus</name>
    <dbReference type="NCBI Taxonomy" id="714166"/>
    <lineage>
        <taxon>Bacteria</taxon>
        <taxon>Bacillati</taxon>
        <taxon>Actinomycetota</taxon>
        <taxon>Actinomycetes</taxon>
        <taxon>Kitasatosporales</taxon>
        <taxon>Streptomycetaceae</taxon>
        <taxon>Streptomyces</taxon>
    </lineage>
</organism>
<dbReference type="InterPro" id="IPR042070">
    <property type="entry name" value="PucR_C-HTH_sf"/>
</dbReference>